<protein>
    <submittedName>
        <fullName evidence="5">ATPase family associated with various cellular activities (AAA)</fullName>
    </submittedName>
</protein>
<dbReference type="STRING" id="1960309.SAMN03159343_3496"/>
<dbReference type="InterPro" id="IPR003593">
    <property type="entry name" value="AAA+_ATPase"/>
</dbReference>
<dbReference type="PANTHER" id="PTHR43392">
    <property type="entry name" value="AAA-TYPE ATPASE FAMILY PROTEIN / ANKYRIN REPEAT FAMILY PROTEIN"/>
    <property type="match status" value="1"/>
</dbReference>
<evidence type="ECO:0000256" key="3">
    <source>
        <dbReference type="ARBA" id="ARBA00022840"/>
    </source>
</evidence>
<dbReference type="SMART" id="SM00382">
    <property type="entry name" value="AAA"/>
    <property type="match status" value="1"/>
</dbReference>
<gene>
    <name evidence="5" type="ORF">SAMN03159343_3496</name>
</gene>
<evidence type="ECO:0000313" key="6">
    <source>
        <dbReference type="Proteomes" id="UP000198981"/>
    </source>
</evidence>
<dbReference type="InterPro" id="IPR041627">
    <property type="entry name" value="AAA_lid_6"/>
</dbReference>
<sequence length="358" mass="38850">MTPRTPISVGGHGRWRAYIRVMSSYRRPLDELRETVGRLGEQLPRPGGRGVDELVGDLFGGRTAPGRPLLAIQADLDGLIGLEAVKEQVQALVAFLQVQARRKEHGLPEAATSQHLVFLGNPGTGKTTVARLLAEMYRAVGLLAKGHLVEVDRAALVGQHVGATAIKTDRVVRSALDGVLFIDEAYSLAPEGDGRQDFGPEAIEVLLKRMEDHRHRMVVIVAGYPRLMEAFLSSNPGLRSRFGREIRFPDYSTAELEAIFVSIVAQHEYELEPGAVETLRGTLSGIRAGEETGNARFARTLFEQALNRQALRLTRDGSVASLGRTEVSTLTADDVAEAAASLLGEPAPKLPTGPRWMG</sequence>
<dbReference type="FunFam" id="3.40.50.300:FF:000216">
    <property type="entry name" value="Type VII secretion ATPase EccA"/>
    <property type="match status" value="1"/>
</dbReference>
<dbReference type="EMBL" id="FMUH01000006">
    <property type="protein sequence ID" value="SCX56752.1"/>
    <property type="molecule type" value="Genomic_DNA"/>
</dbReference>
<evidence type="ECO:0000313" key="5">
    <source>
        <dbReference type="EMBL" id="SCX56752.1"/>
    </source>
</evidence>
<dbReference type="InterPro" id="IPR027417">
    <property type="entry name" value="P-loop_NTPase"/>
</dbReference>
<keyword evidence="2" id="KW-0547">Nucleotide-binding</keyword>
<dbReference type="GO" id="GO:0005524">
    <property type="term" value="F:ATP binding"/>
    <property type="evidence" value="ECO:0007669"/>
    <property type="project" value="UniProtKB-KW"/>
</dbReference>
<dbReference type="CDD" id="cd00009">
    <property type="entry name" value="AAA"/>
    <property type="match status" value="1"/>
</dbReference>
<dbReference type="AlphaFoldDB" id="A0A1G4YTH9"/>
<organism evidence="5 6">
    <name type="scientific">Klenkia marina</name>
    <dbReference type="NCBI Taxonomy" id="1960309"/>
    <lineage>
        <taxon>Bacteria</taxon>
        <taxon>Bacillati</taxon>
        <taxon>Actinomycetota</taxon>
        <taxon>Actinomycetes</taxon>
        <taxon>Geodermatophilales</taxon>
        <taxon>Geodermatophilaceae</taxon>
        <taxon>Klenkia</taxon>
    </lineage>
</organism>
<evidence type="ECO:0000256" key="2">
    <source>
        <dbReference type="ARBA" id="ARBA00022741"/>
    </source>
</evidence>
<dbReference type="Pfam" id="PF00004">
    <property type="entry name" value="AAA"/>
    <property type="match status" value="1"/>
</dbReference>
<dbReference type="Gene3D" id="1.10.8.60">
    <property type="match status" value="1"/>
</dbReference>
<dbReference type="Gene3D" id="3.40.50.300">
    <property type="entry name" value="P-loop containing nucleotide triphosphate hydrolases"/>
    <property type="match status" value="1"/>
</dbReference>
<dbReference type="InterPro" id="IPR000641">
    <property type="entry name" value="CbxX/CfxQ"/>
</dbReference>
<dbReference type="Proteomes" id="UP000198981">
    <property type="component" value="Unassembled WGS sequence"/>
</dbReference>
<dbReference type="GO" id="GO:0016887">
    <property type="term" value="F:ATP hydrolysis activity"/>
    <property type="evidence" value="ECO:0007669"/>
    <property type="project" value="InterPro"/>
</dbReference>
<name>A0A1G4YTH9_9ACTN</name>
<dbReference type="PRINTS" id="PR00819">
    <property type="entry name" value="CBXCFQXSUPER"/>
</dbReference>
<dbReference type="Pfam" id="PF17866">
    <property type="entry name" value="AAA_lid_6"/>
    <property type="match status" value="1"/>
</dbReference>
<accession>A0A1G4YTH9</accession>
<evidence type="ECO:0000259" key="4">
    <source>
        <dbReference type="SMART" id="SM00382"/>
    </source>
</evidence>
<proteinExistence type="inferred from homology"/>
<reference evidence="6" key="1">
    <citation type="submission" date="2016-10" db="EMBL/GenBank/DDBJ databases">
        <authorList>
            <person name="Varghese N."/>
            <person name="Submissions S."/>
        </authorList>
    </citation>
    <scope>NUCLEOTIDE SEQUENCE [LARGE SCALE GENOMIC DNA]</scope>
    <source>
        <strain evidence="6">DSM 45722</strain>
    </source>
</reference>
<feature type="domain" description="AAA+ ATPase" evidence="4">
    <location>
        <begin position="112"/>
        <end position="252"/>
    </location>
</feature>
<dbReference type="PANTHER" id="PTHR43392:SF2">
    <property type="entry name" value="AAA-TYPE ATPASE FAMILY PROTEIN _ ANKYRIN REPEAT FAMILY PROTEIN"/>
    <property type="match status" value="1"/>
</dbReference>
<dbReference type="SUPFAM" id="SSF52540">
    <property type="entry name" value="P-loop containing nucleoside triphosphate hydrolases"/>
    <property type="match status" value="1"/>
</dbReference>
<keyword evidence="3" id="KW-0067">ATP-binding</keyword>
<dbReference type="InterPro" id="IPR003959">
    <property type="entry name" value="ATPase_AAA_core"/>
</dbReference>
<evidence type="ECO:0000256" key="1">
    <source>
        <dbReference type="ARBA" id="ARBA00010378"/>
    </source>
</evidence>
<keyword evidence="6" id="KW-1185">Reference proteome</keyword>
<comment type="similarity">
    <text evidence="1">Belongs to the CbxX/CfxQ family.</text>
</comment>
<dbReference type="InterPro" id="IPR050773">
    <property type="entry name" value="CbxX/CfxQ_RuBisCO_ESX"/>
</dbReference>